<feature type="compositionally biased region" description="Low complexity" evidence="1">
    <location>
        <begin position="61"/>
        <end position="72"/>
    </location>
</feature>
<dbReference type="Proteomes" id="UP000595140">
    <property type="component" value="Unassembled WGS sequence"/>
</dbReference>
<protein>
    <submittedName>
        <fullName evidence="2">Uncharacterized protein</fullName>
    </submittedName>
</protein>
<sequence length="141" mass="15265">MTPPPPPIFQSPPSAPLINHRSLPPHPGHNFSFHHNRQPPLLPLPTLNPQTRTLSCPPPTTTTTTTNSNYKTKSNKAKKKSKKTPRHAVNKVPPPPDAGLPPKRQHLPADGSDVVVSPHPSCLPLPTFSLRAPSPARLVNS</sequence>
<dbReference type="EMBL" id="OOIL02001580">
    <property type="protein sequence ID" value="VFQ76905.1"/>
    <property type="molecule type" value="Genomic_DNA"/>
</dbReference>
<feature type="compositionally biased region" description="Low complexity" evidence="1">
    <location>
        <begin position="44"/>
        <end position="54"/>
    </location>
</feature>
<evidence type="ECO:0000313" key="3">
    <source>
        <dbReference type="Proteomes" id="UP000595140"/>
    </source>
</evidence>
<dbReference type="AlphaFoldDB" id="A0A484LKE8"/>
<organism evidence="2 3">
    <name type="scientific">Cuscuta campestris</name>
    <dbReference type="NCBI Taxonomy" id="132261"/>
    <lineage>
        <taxon>Eukaryota</taxon>
        <taxon>Viridiplantae</taxon>
        <taxon>Streptophyta</taxon>
        <taxon>Embryophyta</taxon>
        <taxon>Tracheophyta</taxon>
        <taxon>Spermatophyta</taxon>
        <taxon>Magnoliopsida</taxon>
        <taxon>eudicotyledons</taxon>
        <taxon>Gunneridae</taxon>
        <taxon>Pentapetalae</taxon>
        <taxon>asterids</taxon>
        <taxon>lamiids</taxon>
        <taxon>Solanales</taxon>
        <taxon>Convolvulaceae</taxon>
        <taxon>Cuscuteae</taxon>
        <taxon>Cuscuta</taxon>
        <taxon>Cuscuta subgen. Grammica</taxon>
        <taxon>Cuscuta sect. Cleistogrammica</taxon>
    </lineage>
</organism>
<proteinExistence type="predicted"/>
<feature type="region of interest" description="Disordered" evidence="1">
    <location>
        <begin position="1"/>
        <end position="141"/>
    </location>
</feature>
<evidence type="ECO:0000313" key="2">
    <source>
        <dbReference type="EMBL" id="VFQ76905.1"/>
    </source>
</evidence>
<name>A0A484LKE8_9ASTE</name>
<feature type="compositionally biased region" description="Basic residues" evidence="1">
    <location>
        <begin position="73"/>
        <end position="89"/>
    </location>
</feature>
<accession>A0A484LKE8</accession>
<reference evidence="2 3" key="1">
    <citation type="submission" date="2018-04" db="EMBL/GenBank/DDBJ databases">
        <authorList>
            <person name="Vogel A."/>
        </authorList>
    </citation>
    <scope>NUCLEOTIDE SEQUENCE [LARGE SCALE GENOMIC DNA]</scope>
</reference>
<keyword evidence="3" id="KW-1185">Reference proteome</keyword>
<evidence type="ECO:0000256" key="1">
    <source>
        <dbReference type="SAM" id="MobiDB-lite"/>
    </source>
</evidence>
<gene>
    <name evidence="2" type="ORF">CCAM_LOCUS18681</name>
</gene>
<feature type="compositionally biased region" description="Pro residues" evidence="1">
    <location>
        <begin position="1"/>
        <end position="15"/>
    </location>
</feature>